<protein>
    <recommendedName>
        <fullName evidence="4">Secreted protein</fullName>
    </recommendedName>
</protein>
<dbReference type="EMBL" id="GL883090">
    <property type="protein sequence ID" value="EGG12847.1"/>
    <property type="molecule type" value="Genomic_DNA"/>
</dbReference>
<keyword evidence="1" id="KW-0732">Signal</keyword>
<gene>
    <name evidence="2" type="ORF">MELLADRAFT_101425</name>
</gene>
<keyword evidence="3" id="KW-1185">Reference proteome</keyword>
<dbReference type="AlphaFoldDB" id="F4R4P9"/>
<dbReference type="KEGG" id="mlr:MELLADRAFT_101425"/>
<accession>F4R4P9</accession>
<dbReference type="RefSeq" id="XP_007403785.1">
    <property type="nucleotide sequence ID" value="XM_007403723.1"/>
</dbReference>
<dbReference type="GeneID" id="18921362"/>
<evidence type="ECO:0000313" key="2">
    <source>
        <dbReference type="EMBL" id="EGG12847.1"/>
    </source>
</evidence>
<feature type="chain" id="PRO_5003314789" description="Secreted protein" evidence="1">
    <location>
        <begin position="18"/>
        <end position="242"/>
    </location>
</feature>
<reference evidence="3" key="1">
    <citation type="journal article" date="2011" name="Proc. Natl. Acad. Sci. U.S.A.">
        <title>Obligate biotrophy features unraveled by the genomic analysis of rust fungi.</title>
        <authorList>
            <person name="Duplessis S."/>
            <person name="Cuomo C.A."/>
            <person name="Lin Y.-C."/>
            <person name="Aerts A."/>
            <person name="Tisserant E."/>
            <person name="Veneault-Fourrey C."/>
            <person name="Joly D.L."/>
            <person name="Hacquard S."/>
            <person name="Amselem J."/>
            <person name="Cantarel B.L."/>
            <person name="Chiu R."/>
            <person name="Coutinho P.M."/>
            <person name="Feau N."/>
            <person name="Field M."/>
            <person name="Frey P."/>
            <person name="Gelhaye E."/>
            <person name="Goldberg J."/>
            <person name="Grabherr M.G."/>
            <person name="Kodira C.D."/>
            <person name="Kohler A."/>
            <person name="Kuees U."/>
            <person name="Lindquist E.A."/>
            <person name="Lucas S.M."/>
            <person name="Mago R."/>
            <person name="Mauceli E."/>
            <person name="Morin E."/>
            <person name="Murat C."/>
            <person name="Pangilinan J.L."/>
            <person name="Park R."/>
            <person name="Pearson M."/>
            <person name="Quesneville H."/>
            <person name="Rouhier N."/>
            <person name="Sakthikumar S."/>
            <person name="Salamov A.A."/>
            <person name="Schmutz J."/>
            <person name="Selles B."/>
            <person name="Shapiro H."/>
            <person name="Tanguay P."/>
            <person name="Tuskan G.A."/>
            <person name="Henrissat B."/>
            <person name="Van de Peer Y."/>
            <person name="Rouze P."/>
            <person name="Ellis J.G."/>
            <person name="Dodds P.N."/>
            <person name="Schein J.E."/>
            <person name="Zhong S."/>
            <person name="Hamelin R.C."/>
            <person name="Grigoriev I.V."/>
            <person name="Szabo L.J."/>
            <person name="Martin F."/>
        </authorList>
    </citation>
    <scope>NUCLEOTIDE SEQUENCE [LARGE SCALE GENOMIC DNA]</scope>
    <source>
        <strain evidence="3">98AG31 / pathotype 3-4-7</strain>
    </source>
</reference>
<name>F4R4P9_MELLP</name>
<evidence type="ECO:0000256" key="1">
    <source>
        <dbReference type="SAM" id="SignalP"/>
    </source>
</evidence>
<dbReference type="OrthoDB" id="10549422at2759"/>
<sequence length="242" mass="26718">MGLGILLLSLSVFLVFALYFTTKIWGSQENQADQIHDTTGAIYYIGPIHDLSNNPNCIYVPNYSIAHPPAYGTSSKGVQSENPVKFEPDKPISSYPLKSPEEVHVTEKDCNLEPIKGASRVLENKSGENVNSQRMQTNIEGRASISTPQSGESNPTKADCAGLTTLSKAHLKGTNDNIAVSQRFNKCEDQEPNEKLPSYDQLSMNSQSISHTRLSLKQDTAYLGRQRPDYQPPSTVRNVVNF</sequence>
<dbReference type="Proteomes" id="UP000001072">
    <property type="component" value="Unassembled WGS sequence"/>
</dbReference>
<dbReference type="HOGENOM" id="CLU_1147394_0_0_1"/>
<feature type="signal peptide" evidence="1">
    <location>
        <begin position="1"/>
        <end position="17"/>
    </location>
</feature>
<dbReference type="InParanoid" id="F4R4P9"/>
<evidence type="ECO:0000313" key="3">
    <source>
        <dbReference type="Proteomes" id="UP000001072"/>
    </source>
</evidence>
<dbReference type="VEuPathDB" id="FungiDB:MELLADRAFT_101425"/>
<proteinExistence type="predicted"/>
<organism evidence="3">
    <name type="scientific">Melampsora larici-populina (strain 98AG31 / pathotype 3-4-7)</name>
    <name type="common">Poplar leaf rust fungus</name>
    <dbReference type="NCBI Taxonomy" id="747676"/>
    <lineage>
        <taxon>Eukaryota</taxon>
        <taxon>Fungi</taxon>
        <taxon>Dikarya</taxon>
        <taxon>Basidiomycota</taxon>
        <taxon>Pucciniomycotina</taxon>
        <taxon>Pucciniomycetes</taxon>
        <taxon>Pucciniales</taxon>
        <taxon>Melampsoraceae</taxon>
        <taxon>Melampsora</taxon>
    </lineage>
</organism>
<evidence type="ECO:0008006" key="4">
    <source>
        <dbReference type="Google" id="ProtNLM"/>
    </source>
</evidence>